<proteinExistence type="predicted"/>
<name>A0A454D128_VIBHA</name>
<sequence length="53" mass="5843">LRYHPQCVFDLVTPMGLETQSASRVEAVSSASSSNALSLFLRRKSYLPSARTI</sequence>
<dbReference type="EMBL" id="AJSR01000775">
    <property type="protein sequence ID" value="EKM32347.1"/>
    <property type="molecule type" value="Genomic_DNA"/>
</dbReference>
<dbReference type="Proteomes" id="UP000008367">
    <property type="component" value="Unassembled WGS sequence"/>
</dbReference>
<reference evidence="1 2" key="1">
    <citation type="submission" date="2012-10" db="EMBL/GenBank/DDBJ databases">
        <title>Genome sequence of Vibrio Cholerae HENC-02.</title>
        <authorList>
            <person name="Eppinger M."/>
            <person name="Hasan N.A."/>
            <person name="Sengamalay N."/>
            <person name="Hine E."/>
            <person name="Su Q."/>
            <person name="Daugherty S.C."/>
            <person name="Young S."/>
            <person name="Sadzewicz L."/>
            <person name="Tallon L."/>
            <person name="Cebula T.A."/>
            <person name="Ravel J."/>
            <person name="Colwell R.R."/>
        </authorList>
    </citation>
    <scope>NUCLEOTIDE SEQUENCE [LARGE SCALE GENOMIC DNA]</scope>
    <source>
        <strain evidence="1 2">HENC-02</strain>
    </source>
</reference>
<evidence type="ECO:0000313" key="2">
    <source>
        <dbReference type="Proteomes" id="UP000008367"/>
    </source>
</evidence>
<organism evidence="1 2">
    <name type="scientific">Vibrio harveyi</name>
    <name type="common">Beneckea harveyi</name>
    <dbReference type="NCBI Taxonomy" id="669"/>
    <lineage>
        <taxon>Bacteria</taxon>
        <taxon>Pseudomonadati</taxon>
        <taxon>Pseudomonadota</taxon>
        <taxon>Gammaproteobacteria</taxon>
        <taxon>Vibrionales</taxon>
        <taxon>Vibrionaceae</taxon>
        <taxon>Vibrio</taxon>
    </lineage>
</organism>
<accession>A0A454D128</accession>
<evidence type="ECO:0000313" key="1">
    <source>
        <dbReference type="EMBL" id="EKM32347.1"/>
    </source>
</evidence>
<protein>
    <submittedName>
        <fullName evidence="1">Uncharacterized protein</fullName>
    </submittedName>
</protein>
<gene>
    <name evidence="1" type="ORF">VCHENC02_2087B</name>
</gene>
<comment type="caution">
    <text evidence="1">The sequence shown here is derived from an EMBL/GenBank/DDBJ whole genome shotgun (WGS) entry which is preliminary data.</text>
</comment>
<dbReference type="AlphaFoldDB" id="A0A454D128"/>
<feature type="non-terminal residue" evidence="1">
    <location>
        <position position="1"/>
    </location>
</feature>